<evidence type="ECO:0000313" key="2">
    <source>
        <dbReference type="Proteomes" id="UP000546007"/>
    </source>
</evidence>
<gene>
    <name evidence="1" type="ORF">GGR14_001973</name>
</gene>
<dbReference type="RefSeq" id="WP_124316271.1">
    <property type="nucleotide sequence ID" value="NZ_AP028155.1"/>
</dbReference>
<organism evidence="1 2">
    <name type="scientific">Butyricimonas faecihominis</name>
    <dbReference type="NCBI Taxonomy" id="1472416"/>
    <lineage>
        <taxon>Bacteria</taxon>
        <taxon>Pseudomonadati</taxon>
        <taxon>Bacteroidota</taxon>
        <taxon>Bacteroidia</taxon>
        <taxon>Bacteroidales</taxon>
        <taxon>Odoribacteraceae</taxon>
        <taxon>Butyricimonas</taxon>
    </lineage>
</organism>
<protein>
    <recommendedName>
        <fullName evidence="3">NVEALA protein</fullName>
    </recommendedName>
</protein>
<reference evidence="1 2" key="1">
    <citation type="submission" date="2020-08" db="EMBL/GenBank/DDBJ databases">
        <title>Genomic Encyclopedia of Type Strains, Phase IV (KMG-IV): sequencing the most valuable type-strain genomes for metagenomic binning, comparative biology and taxonomic classification.</title>
        <authorList>
            <person name="Goeker M."/>
        </authorList>
    </citation>
    <scope>NUCLEOTIDE SEQUENCE [LARGE SCALE GENOMIC DNA]</scope>
    <source>
        <strain evidence="1 2">DSM 105721</strain>
    </source>
</reference>
<dbReference type="AlphaFoldDB" id="A0A7W6HWA2"/>
<proteinExistence type="predicted"/>
<evidence type="ECO:0008006" key="3">
    <source>
        <dbReference type="Google" id="ProtNLM"/>
    </source>
</evidence>
<name>A0A7W6HWA2_9BACT</name>
<keyword evidence="2" id="KW-1185">Reference proteome</keyword>
<evidence type="ECO:0000313" key="1">
    <source>
        <dbReference type="EMBL" id="MBB4026183.1"/>
    </source>
</evidence>
<sequence length="78" mass="8501">MKRMWYVLIISVFLASMISLNVNLSFQKSSEGDSTLALENIEALGSPEAGVGFKHCTQAGGYCFENGIKVHGISMKDE</sequence>
<dbReference type="EMBL" id="JACIES010000004">
    <property type="protein sequence ID" value="MBB4026183.1"/>
    <property type="molecule type" value="Genomic_DNA"/>
</dbReference>
<dbReference type="GeneID" id="93102410"/>
<comment type="caution">
    <text evidence="1">The sequence shown here is derived from an EMBL/GenBank/DDBJ whole genome shotgun (WGS) entry which is preliminary data.</text>
</comment>
<accession>A0A7W6HWA2</accession>
<dbReference type="Proteomes" id="UP000546007">
    <property type="component" value="Unassembled WGS sequence"/>
</dbReference>